<name>G5HNE0_9FIRM</name>
<organism evidence="4 5">
    <name type="scientific">[Clostridium] citroniae WAL-17108</name>
    <dbReference type="NCBI Taxonomy" id="742733"/>
    <lineage>
        <taxon>Bacteria</taxon>
        <taxon>Bacillati</taxon>
        <taxon>Bacillota</taxon>
        <taxon>Clostridia</taxon>
        <taxon>Lachnospirales</taxon>
        <taxon>Lachnospiraceae</taxon>
        <taxon>Enterocloster</taxon>
    </lineage>
</organism>
<reference evidence="4 5" key="1">
    <citation type="submission" date="2011-08" db="EMBL/GenBank/DDBJ databases">
        <title>The Genome Sequence of Clostridium citroniae WAL-17108.</title>
        <authorList>
            <consortium name="The Broad Institute Genome Sequencing Platform"/>
            <person name="Earl A."/>
            <person name="Ward D."/>
            <person name="Feldgarden M."/>
            <person name="Gevers D."/>
            <person name="Finegold S.M."/>
            <person name="Summanen P.H."/>
            <person name="Molitoris D.R."/>
            <person name="Vaisanen M.L."/>
            <person name="Daigneault M."/>
            <person name="Allen-Vercoe E."/>
            <person name="Young S.K."/>
            <person name="Zeng Q."/>
            <person name="Gargeya S."/>
            <person name="Fitzgerald M."/>
            <person name="Haas B."/>
            <person name="Abouelleil A."/>
            <person name="Alvarado L."/>
            <person name="Arachchi H.M."/>
            <person name="Berlin A."/>
            <person name="Brown A."/>
            <person name="Chapman S.B."/>
            <person name="Chen Z."/>
            <person name="Dunbar C."/>
            <person name="Freedman E."/>
            <person name="Gearin G."/>
            <person name="Gellesch M."/>
            <person name="Goldberg J."/>
            <person name="Griggs A."/>
            <person name="Gujja S."/>
            <person name="Heiman D."/>
            <person name="Howarth C."/>
            <person name="Larson L."/>
            <person name="Lui A."/>
            <person name="MacDonald P.J.P."/>
            <person name="Montmayeur A."/>
            <person name="Murphy C."/>
            <person name="Neiman D."/>
            <person name="Pearson M."/>
            <person name="Priest M."/>
            <person name="Roberts A."/>
            <person name="Saif S."/>
            <person name="Shea T."/>
            <person name="Shenoy N."/>
            <person name="Sisk P."/>
            <person name="Stolte C."/>
            <person name="Sykes S."/>
            <person name="Wortman J."/>
            <person name="Nusbaum C."/>
            <person name="Birren B."/>
        </authorList>
    </citation>
    <scope>NUCLEOTIDE SEQUENCE [LARGE SCALE GENOMIC DNA]</scope>
    <source>
        <strain evidence="4 5">WAL-17108</strain>
    </source>
</reference>
<dbReference type="HOGENOM" id="CLU_036176_1_3_9"/>
<dbReference type="PANTHER" id="PTHR33376:SF7">
    <property type="entry name" value="C4-DICARBOXYLATE-BINDING PROTEIN DCTB"/>
    <property type="match status" value="1"/>
</dbReference>
<comment type="caution">
    <text evidence="4">The sequence shown here is derived from an EMBL/GenBank/DDBJ whole genome shotgun (WGS) entry which is preliminary data.</text>
</comment>
<gene>
    <name evidence="4" type="ORF">HMPREF9469_04102</name>
</gene>
<dbReference type="Proteomes" id="UP000003763">
    <property type="component" value="Unassembled WGS sequence"/>
</dbReference>
<evidence type="ECO:0000313" key="4">
    <source>
        <dbReference type="EMBL" id="EHE96983.1"/>
    </source>
</evidence>
<keyword evidence="3" id="KW-0732">Signal</keyword>
<dbReference type="RefSeq" id="WP_007866172.1">
    <property type="nucleotide sequence ID" value="NZ_JH376426.1"/>
</dbReference>
<evidence type="ECO:0000256" key="2">
    <source>
        <dbReference type="ARBA" id="ARBA00022448"/>
    </source>
</evidence>
<dbReference type="NCBIfam" id="NF037995">
    <property type="entry name" value="TRAP_S1"/>
    <property type="match status" value="1"/>
</dbReference>
<dbReference type="PATRIC" id="fig|742733.3.peg.4254"/>
<dbReference type="AlphaFoldDB" id="G5HNE0"/>
<evidence type="ECO:0000313" key="5">
    <source>
        <dbReference type="Proteomes" id="UP000003763"/>
    </source>
</evidence>
<dbReference type="InterPro" id="IPR038404">
    <property type="entry name" value="TRAP_DctP_sf"/>
</dbReference>
<proteinExistence type="inferred from homology"/>
<comment type="similarity">
    <text evidence="1">Belongs to the bacterial solute-binding protein 7 family.</text>
</comment>
<evidence type="ECO:0000256" key="1">
    <source>
        <dbReference type="ARBA" id="ARBA00009023"/>
    </source>
</evidence>
<protein>
    <submittedName>
        <fullName evidence="4">Uncharacterized protein</fullName>
    </submittedName>
</protein>
<dbReference type="PROSITE" id="PS51257">
    <property type="entry name" value="PROKAR_LIPOPROTEIN"/>
    <property type="match status" value="1"/>
</dbReference>
<dbReference type="eggNOG" id="COG1638">
    <property type="taxonomic scope" value="Bacteria"/>
</dbReference>
<dbReference type="GO" id="GO:0055085">
    <property type="term" value="P:transmembrane transport"/>
    <property type="evidence" value="ECO:0007669"/>
    <property type="project" value="InterPro"/>
</dbReference>
<dbReference type="PANTHER" id="PTHR33376">
    <property type="match status" value="1"/>
</dbReference>
<evidence type="ECO:0000256" key="3">
    <source>
        <dbReference type="ARBA" id="ARBA00022729"/>
    </source>
</evidence>
<dbReference type="InterPro" id="IPR018389">
    <property type="entry name" value="DctP_fam"/>
</dbReference>
<dbReference type="EMBL" id="ADLJ01000033">
    <property type="protein sequence ID" value="EHE96983.1"/>
    <property type="molecule type" value="Genomic_DNA"/>
</dbReference>
<sequence>MNKLEKRAGFVLVMLLVAGCVGCSGNTSGEKRGNGKETVKEDIKAGVKAEEKKNVKEVKETIVLQLAYENNPGEPFDLAANRWAELLGEASQGTMRIDLFPSGQLGTQDEMIDQIIAGENIITLADPGFYADRGVKDFGIMFGPYMFDTWEDVWKVTESNWYIGECEKLEKYGIKTIASNWMYGDRHTLSVKPIQTVEDLKGMKIRVPNTEIQIAGFSALGAVPTPMSLSEVYTSLQQKVIDGLENPLSTLYNGRFQEVAKYLILDGHVKDFSTLICNVDIYSGLNQDQQQWLTQTCVEAGIYNNEISSNMEDEYTKQFEDEGVQIVVPDQDVMEGFKEKAKAFYEDPQVTKDWSDGLYQTIQDILAQ</sequence>
<keyword evidence="2" id="KW-0813">Transport</keyword>
<accession>G5HNE0</accession>
<dbReference type="Gene3D" id="3.40.190.170">
    <property type="entry name" value="Bacterial extracellular solute-binding protein, family 7"/>
    <property type="match status" value="1"/>
</dbReference>
<dbReference type="Pfam" id="PF03480">
    <property type="entry name" value="DctP"/>
    <property type="match status" value="1"/>
</dbReference>
<dbReference type="CDD" id="cd13669">
    <property type="entry name" value="PBP2_TRAP_TM0322_like"/>
    <property type="match status" value="1"/>
</dbReference>